<dbReference type="Proteomes" id="UP001165524">
    <property type="component" value="Unassembled WGS sequence"/>
</dbReference>
<evidence type="ECO:0000313" key="3">
    <source>
        <dbReference type="Proteomes" id="UP001165524"/>
    </source>
</evidence>
<evidence type="ECO:0000313" key="2">
    <source>
        <dbReference type="EMBL" id="MCK0538439.1"/>
    </source>
</evidence>
<dbReference type="EMBL" id="JALKII010000008">
    <property type="protein sequence ID" value="MCK0538439.1"/>
    <property type="molecule type" value="Genomic_DNA"/>
</dbReference>
<proteinExistence type="predicted"/>
<evidence type="ECO:0000256" key="1">
    <source>
        <dbReference type="SAM" id="MobiDB-lite"/>
    </source>
</evidence>
<organism evidence="2 3">
    <name type="scientific">Alcanivorax quisquiliarum</name>
    <dbReference type="NCBI Taxonomy" id="2933565"/>
    <lineage>
        <taxon>Bacteria</taxon>
        <taxon>Pseudomonadati</taxon>
        <taxon>Pseudomonadota</taxon>
        <taxon>Gammaproteobacteria</taxon>
        <taxon>Oceanospirillales</taxon>
        <taxon>Alcanivoracaceae</taxon>
        <taxon>Alcanivorax</taxon>
    </lineage>
</organism>
<sequence length="73" mass="7409">MPDKSGRGKRIMVLAALPDDKAAGVPAAGDPAAGDPAPGEPAASYPATGALQPAPQWSVARQHRTRHPTLTST</sequence>
<protein>
    <submittedName>
        <fullName evidence="2">Uncharacterized protein</fullName>
    </submittedName>
</protein>
<feature type="region of interest" description="Disordered" evidence="1">
    <location>
        <begin position="19"/>
        <end position="73"/>
    </location>
</feature>
<comment type="caution">
    <text evidence="2">The sequence shown here is derived from an EMBL/GenBank/DDBJ whole genome shotgun (WGS) entry which is preliminary data.</text>
</comment>
<gene>
    <name evidence="2" type="ORF">MU846_12035</name>
</gene>
<keyword evidence="3" id="KW-1185">Reference proteome</keyword>
<reference evidence="2" key="1">
    <citation type="submission" date="2022-04" db="EMBL/GenBank/DDBJ databases">
        <title>Alcanivorax sp. CY1518 draft genome sequence.</title>
        <authorList>
            <person name="Zhao G."/>
            <person name="An M."/>
        </authorList>
    </citation>
    <scope>NUCLEOTIDE SEQUENCE</scope>
    <source>
        <strain evidence="2">CY1518</strain>
    </source>
</reference>
<dbReference type="RefSeq" id="WP_246953051.1">
    <property type="nucleotide sequence ID" value="NZ_JALKII010000008.1"/>
</dbReference>
<feature type="compositionally biased region" description="Low complexity" evidence="1">
    <location>
        <begin position="23"/>
        <end position="43"/>
    </location>
</feature>
<accession>A0ABT0E9V6</accession>
<name>A0ABT0E9V6_9GAMM</name>